<dbReference type="PRINTS" id="PR00839">
    <property type="entry name" value="V8PROTEASE"/>
</dbReference>
<dbReference type="SUPFAM" id="SSF48403">
    <property type="entry name" value="Ankyrin repeat"/>
    <property type="match status" value="1"/>
</dbReference>
<dbReference type="InterPro" id="IPR008256">
    <property type="entry name" value="Peptidase_S1B"/>
</dbReference>
<dbReference type="EMBL" id="FPKV01000002">
    <property type="protein sequence ID" value="SFZ93021.1"/>
    <property type="molecule type" value="Genomic_DNA"/>
</dbReference>
<dbReference type="GO" id="GO:0004252">
    <property type="term" value="F:serine-type endopeptidase activity"/>
    <property type="evidence" value="ECO:0007669"/>
    <property type="project" value="InterPro"/>
</dbReference>
<dbReference type="InterPro" id="IPR043504">
    <property type="entry name" value="Peptidase_S1_PA_chymotrypsin"/>
</dbReference>
<evidence type="ECO:0000256" key="6">
    <source>
        <dbReference type="ARBA" id="ARBA00022825"/>
    </source>
</evidence>
<proteinExistence type="inferred from homology"/>
<dbReference type="OrthoDB" id="9766361at2"/>
<comment type="similarity">
    <text evidence="1 9">Belongs to the peptidase S1B family.</text>
</comment>
<dbReference type="AlphaFoldDB" id="A0A1K2IKP4"/>
<accession>A0A1K2IKP4</accession>
<dbReference type="PANTHER" id="PTHR24198">
    <property type="entry name" value="ANKYRIN REPEAT AND PROTEIN KINASE DOMAIN-CONTAINING PROTEIN"/>
    <property type="match status" value="1"/>
</dbReference>
<evidence type="ECO:0000256" key="7">
    <source>
        <dbReference type="ARBA" id="ARBA00023043"/>
    </source>
</evidence>
<dbReference type="GO" id="GO:0006508">
    <property type="term" value="P:proteolysis"/>
    <property type="evidence" value="ECO:0007669"/>
    <property type="project" value="UniProtKB-KW"/>
</dbReference>
<evidence type="ECO:0000256" key="4">
    <source>
        <dbReference type="ARBA" id="ARBA00022737"/>
    </source>
</evidence>
<evidence type="ECO:0000256" key="3">
    <source>
        <dbReference type="ARBA" id="ARBA00022729"/>
    </source>
</evidence>
<dbReference type="InterPro" id="IPR036770">
    <property type="entry name" value="Ankyrin_rpt-contain_sf"/>
</dbReference>
<dbReference type="PANTHER" id="PTHR24198:SF165">
    <property type="entry name" value="ANKYRIN REPEAT-CONTAINING PROTEIN-RELATED"/>
    <property type="match status" value="1"/>
</dbReference>
<evidence type="ECO:0000313" key="11">
    <source>
        <dbReference type="Proteomes" id="UP000182544"/>
    </source>
</evidence>
<dbReference type="SMART" id="SM00248">
    <property type="entry name" value="ANK"/>
    <property type="match status" value="3"/>
</dbReference>
<dbReference type="STRING" id="369401.SAMN05428642_1021134"/>
<evidence type="ECO:0000313" key="10">
    <source>
        <dbReference type="EMBL" id="SFZ93021.1"/>
    </source>
</evidence>
<keyword evidence="7 8" id="KW-0040">ANK repeat</keyword>
<sequence length="551" mass="62854">MKNFVKFMFTYNILININLLINSSNLFNMKHLTLIILSLFSNFIISSQEKDIPFEYPFGEPGKDDSRGVYGNDDRKDVTDAEGIGDFVRATASMINKSNLIINDDGNYLFYGTTLRDRLVKAHNSNNFDKNVKFLDQPTIAVCTGFLIAPDILVTAGHCIDNIYQAENYVWVFDYTNELDFIQSKVYNGKKYIVVDPKNVYEVSEVIASLDDDMEDDMDDYSILRLKLKSDRDPYRFRTSGEIGLSSKIYTIGSPSGLPLKFADNATVLYNSEDKYFQTDIDVFPGNSGGPAFAQFGFLEGIVVRTGAKSLQDGSSTADYMFDQNCNCIQTLQFSNAKNAYPSDIHRIKEIPYEIIYMTLYENLEYAIENGLNDRLEAWLRYSWIIDHEYTVNRGALQFVAAKANNLEGLRPIMENSEQEVFDNNGRNLLFYAIENDNLEMVEYLLEQRLLINLEDNSNKTPLQHAVLLDKDNLTLYLINNGGDVNKLDDFGNNLLHYAAINGNLNLSKTLVDKGVSAKTKNYDKKYPEKLAKKNKHKVLARYLKKVRKSQ</sequence>
<dbReference type="PROSITE" id="PS00134">
    <property type="entry name" value="TRYPSIN_HIS"/>
    <property type="match status" value="1"/>
</dbReference>
<organism evidence="10 11">
    <name type="scientific">Flaviramulus basaltis</name>
    <dbReference type="NCBI Taxonomy" id="369401"/>
    <lineage>
        <taxon>Bacteria</taxon>
        <taxon>Pseudomonadati</taxon>
        <taxon>Bacteroidota</taxon>
        <taxon>Flavobacteriia</taxon>
        <taxon>Flavobacteriales</taxon>
        <taxon>Flavobacteriaceae</taxon>
        <taxon>Flaviramulus</taxon>
    </lineage>
</organism>
<dbReference type="InterPro" id="IPR018114">
    <property type="entry name" value="TRYPSIN_HIS"/>
</dbReference>
<dbReference type="EC" id="3.4.21.-" evidence="9"/>
<keyword evidence="3" id="KW-0732">Signal</keyword>
<evidence type="ECO:0000256" key="8">
    <source>
        <dbReference type="PROSITE-ProRule" id="PRU00023"/>
    </source>
</evidence>
<gene>
    <name evidence="10" type="ORF">SAMN05428642_1021134</name>
</gene>
<keyword evidence="6 9" id="KW-0720">Serine protease</keyword>
<feature type="repeat" description="ANK" evidence="8">
    <location>
        <begin position="491"/>
        <end position="523"/>
    </location>
</feature>
<keyword evidence="2 9" id="KW-0645">Protease</keyword>
<dbReference type="PROSITE" id="PS50297">
    <property type="entry name" value="ANK_REP_REGION"/>
    <property type="match status" value="1"/>
</dbReference>
<feature type="repeat" description="ANK" evidence="8">
    <location>
        <begin position="425"/>
        <end position="457"/>
    </location>
</feature>
<dbReference type="InterPro" id="IPR002110">
    <property type="entry name" value="Ankyrin_rpt"/>
</dbReference>
<evidence type="ECO:0000256" key="1">
    <source>
        <dbReference type="ARBA" id="ARBA00008764"/>
    </source>
</evidence>
<dbReference type="Pfam" id="PF12796">
    <property type="entry name" value="Ank_2"/>
    <property type="match status" value="1"/>
</dbReference>
<dbReference type="Gene3D" id="2.40.10.10">
    <property type="entry name" value="Trypsin-like serine proteases"/>
    <property type="match status" value="2"/>
</dbReference>
<dbReference type="Pfam" id="PF13365">
    <property type="entry name" value="Trypsin_2"/>
    <property type="match status" value="1"/>
</dbReference>
<evidence type="ECO:0000256" key="9">
    <source>
        <dbReference type="RuleBase" id="RU004296"/>
    </source>
</evidence>
<evidence type="ECO:0000256" key="2">
    <source>
        <dbReference type="ARBA" id="ARBA00022670"/>
    </source>
</evidence>
<protein>
    <recommendedName>
        <fullName evidence="9">Serine protease</fullName>
        <ecNumber evidence="9">3.4.21.-</ecNumber>
    </recommendedName>
</protein>
<keyword evidence="11" id="KW-1185">Reference proteome</keyword>
<keyword evidence="4" id="KW-0677">Repeat</keyword>
<keyword evidence="5 9" id="KW-0378">Hydrolase</keyword>
<dbReference type="SUPFAM" id="SSF50494">
    <property type="entry name" value="Trypsin-like serine proteases"/>
    <property type="match status" value="1"/>
</dbReference>
<dbReference type="Proteomes" id="UP000182544">
    <property type="component" value="Unassembled WGS sequence"/>
</dbReference>
<feature type="repeat" description="ANK" evidence="8">
    <location>
        <begin position="458"/>
        <end position="490"/>
    </location>
</feature>
<dbReference type="InterPro" id="IPR009003">
    <property type="entry name" value="Peptidase_S1_PA"/>
</dbReference>
<reference evidence="10 11" key="1">
    <citation type="submission" date="2016-10" db="EMBL/GenBank/DDBJ databases">
        <authorList>
            <person name="de Groot N.N."/>
        </authorList>
    </citation>
    <scope>NUCLEOTIDE SEQUENCE [LARGE SCALE GENOMIC DNA]</scope>
    <source>
        <strain evidence="10 11">DSM 18180</strain>
    </source>
</reference>
<evidence type="ECO:0000256" key="5">
    <source>
        <dbReference type="ARBA" id="ARBA00022801"/>
    </source>
</evidence>
<dbReference type="Gene3D" id="1.25.40.20">
    <property type="entry name" value="Ankyrin repeat-containing domain"/>
    <property type="match status" value="1"/>
</dbReference>
<dbReference type="PROSITE" id="PS50088">
    <property type="entry name" value="ANK_REPEAT"/>
    <property type="match status" value="3"/>
</dbReference>
<name>A0A1K2IKP4_9FLAO</name>